<dbReference type="InterPro" id="IPR025050">
    <property type="entry name" value="TraL_transposon"/>
</dbReference>
<keyword evidence="1" id="KW-1133">Transmembrane helix</keyword>
<reference evidence="2 3" key="1">
    <citation type="submission" date="2020-04" db="EMBL/GenBank/DDBJ databases">
        <authorList>
            <person name="Hitch T.C.A."/>
            <person name="Wylensek D."/>
            <person name="Clavel T."/>
        </authorList>
    </citation>
    <scope>NUCLEOTIDE SEQUENCE [LARGE SCALE GENOMIC DNA]</scope>
    <source>
        <strain evidence="2 3">WCA3-601-WT-5E</strain>
    </source>
</reference>
<comment type="caution">
    <text evidence="2">The sequence shown here is derived from an EMBL/GenBank/DDBJ whole genome shotgun (WGS) entry which is preliminary data.</text>
</comment>
<name>A0A7X9SDR2_9BACE</name>
<sequence>MKKKSLFRMMQEGLESHLRRLCGRIPAHLRLYVVLTMLLFFAFLANYIFFNGLYRIFCDGHSEEESLPIIEHIEAPEVRRLYPNDSINLLKYYDYVPIQKKDSLRHEHLA</sequence>
<protein>
    <submittedName>
        <fullName evidence="2">DUF3989 domain-containing protein</fullName>
    </submittedName>
</protein>
<dbReference type="AlphaFoldDB" id="A0A7X9SDR2"/>
<dbReference type="RefSeq" id="WP_168948057.1">
    <property type="nucleotide sequence ID" value="NZ_JABAGL010000023.1"/>
</dbReference>
<dbReference type="EMBL" id="JABAGL010000023">
    <property type="protein sequence ID" value="NME87428.1"/>
    <property type="molecule type" value="Genomic_DNA"/>
</dbReference>
<proteinExistence type="predicted"/>
<evidence type="ECO:0000256" key="1">
    <source>
        <dbReference type="SAM" id="Phobius"/>
    </source>
</evidence>
<evidence type="ECO:0000313" key="3">
    <source>
        <dbReference type="Proteomes" id="UP000520291"/>
    </source>
</evidence>
<dbReference type="Proteomes" id="UP000520291">
    <property type="component" value="Unassembled WGS sequence"/>
</dbReference>
<accession>A0A7X9SDR2</accession>
<gene>
    <name evidence="2" type="ORF">HF841_15635</name>
</gene>
<dbReference type="Pfam" id="PF13150">
    <property type="entry name" value="TraL_transposon"/>
    <property type="match status" value="1"/>
</dbReference>
<keyword evidence="1" id="KW-0812">Transmembrane</keyword>
<feature type="transmembrane region" description="Helical" evidence="1">
    <location>
        <begin position="29"/>
        <end position="50"/>
    </location>
</feature>
<organism evidence="2 3">
    <name type="scientific">Bacteroides eggerthii</name>
    <dbReference type="NCBI Taxonomy" id="28111"/>
    <lineage>
        <taxon>Bacteria</taxon>
        <taxon>Pseudomonadati</taxon>
        <taxon>Bacteroidota</taxon>
        <taxon>Bacteroidia</taxon>
        <taxon>Bacteroidales</taxon>
        <taxon>Bacteroidaceae</taxon>
        <taxon>Bacteroides</taxon>
    </lineage>
</organism>
<keyword evidence="1" id="KW-0472">Membrane</keyword>
<evidence type="ECO:0000313" key="2">
    <source>
        <dbReference type="EMBL" id="NME87428.1"/>
    </source>
</evidence>